<evidence type="ECO:0000313" key="2">
    <source>
        <dbReference type="EMBL" id="EFW11107.1"/>
    </source>
</evidence>
<evidence type="ECO:0000313" key="3">
    <source>
        <dbReference type="Proteomes" id="UP000013568"/>
    </source>
</evidence>
<reference evidence="3" key="1">
    <citation type="journal article" date="2011" name="Genome Biol. Evol.">
        <title>Massive genomic decay in Serratia symbiotica, a recently evolved symbiont of aphids.</title>
        <authorList>
            <person name="Burke G.R."/>
            <person name="Moran N.A."/>
        </authorList>
    </citation>
    <scope>NUCLEOTIDE SEQUENCE [LARGE SCALE GENOMIC DNA]</scope>
    <source>
        <strain evidence="3">Tucson</strain>
    </source>
</reference>
<proteinExistence type="predicted"/>
<dbReference type="Pfam" id="PF01464">
    <property type="entry name" value="SLT"/>
    <property type="match status" value="1"/>
</dbReference>
<keyword evidence="3" id="KW-1185">Reference proteome</keyword>
<dbReference type="RefSeq" id="WP_006710024.1">
    <property type="nucleotide sequence ID" value="NZ_GL636383.1"/>
</dbReference>
<dbReference type="AlphaFoldDB" id="E9CQR3"/>
<dbReference type="Proteomes" id="UP000013568">
    <property type="component" value="Unassembled WGS sequence"/>
</dbReference>
<name>E9CQR3_9GAMM</name>
<feature type="non-terminal residue" evidence="2">
    <location>
        <position position="177"/>
    </location>
</feature>
<dbReference type="InterPro" id="IPR008258">
    <property type="entry name" value="Transglycosylase_SLT_dom_1"/>
</dbReference>
<dbReference type="CDD" id="cd16892">
    <property type="entry name" value="LT_VirB1-like"/>
    <property type="match status" value="1"/>
</dbReference>
<evidence type="ECO:0000259" key="1">
    <source>
        <dbReference type="Pfam" id="PF01464"/>
    </source>
</evidence>
<dbReference type="InterPro" id="IPR023346">
    <property type="entry name" value="Lysozyme-like_dom_sf"/>
</dbReference>
<dbReference type="HOGENOM" id="CLU_076837_2_1_6"/>
<protein>
    <submittedName>
        <fullName evidence="2">Putative TriA protein</fullName>
    </submittedName>
</protein>
<sequence>MLSTTALLALAMQCAPSVHPDTALAVARVESGLNPYAIGIVGVKKGLFPESKNQAITHVNQLKTQGKRYSLGLMQITSTNFKTYHVNDEQLFDPCTNLAIFEKIMTDCYQRGGSLKRALSCYYAGNFSTGQKKEETFNHTSYVERIGYKKKPQYVVPSVKQDITDNRGTLTVVAPLL</sequence>
<dbReference type="SUPFAM" id="SSF53955">
    <property type="entry name" value="Lysozyme-like"/>
    <property type="match status" value="1"/>
</dbReference>
<dbReference type="Gene3D" id="1.10.530.10">
    <property type="match status" value="1"/>
</dbReference>
<organism evidence="2 3">
    <name type="scientific">Serratia symbiotica str. Tucson</name>
    <dbReference type="NCBI Taxonomy" id="914128"/>
    <lineage>
        <taxon>Bacteria</taxon>
        <taxon>Pseudomonadati</taxon>
        <taxon>Pseudomonadota</taxon>
        <taxon>Gammaproteobacteria</taxon>
        <taxon>Enterobacterales</taxon>
        <taxon>Yersiniaceae</taxon>
        <taxon>Serratia</taxon>
        <taxon>Serratia symbiotica</taxon>
    </lineage>
</organism>
<gene>
    <name evidence="2" type="primary">triA</name>
    <name evidence="2" type="ORF">SSYM_0235</name>
</gene>
<accession>E9CQR3</accession>
<feature type="domain" description="Transglycosylase SLT" evidence="1">
    <location>
        <begin position="12"/>
        <end position="138"/>
    </location>
</feature>
<dbReference type="EMBL" id="GL636383">
    <property type="protein sequence ID" value="EFW11107.1"/>
    <property type="molecule type" value="Genomic_DNA"/>
</dbReference>